<feature type="compositionally biased region" description="Low complexity" evidence="1">
    <location>
        <begin position="186"/>
        <end position="198"/>
    </location>
</feature>
<proteinExistence type="predicted"/>
<dbReference type="EMBL" id="ML996089">
    <property type="protein sequence ID" value="KAF2150356.1"/>
    <property type="molecule type" value="Genomic_DNA"/>
</dbReference>
<feature type="compositionally biased region" description="Low complexity" evidence="1">
    <location>
        <begin position="152"/>
        <end position="174"/>
    </location>
</feature>
<comment type="caution">
    <text evidence="2">The sequence shown here is derived from an EMBL/GenBank/DDBJ whole genome shotgun (WGS) entry which is preliminary data.</text>
</comment>
<evidence type="ECO:0000256" key="1">
    <source>
        <dbReference type="SAM" id="MobiDB-lite"/>
    </source>
</evidence>
<accession>A0A9P4MK21</accession>
<feature type="region of interest" description="Disordered" evidence="1">
    <location>
        <begin position="152"/>
        <end position="198"/>
    </location>
</feature>
<evidence type="ECO:0000313" key="3">
    <source>
        <dbReference type="Proteomes" id="UP000799439"/>
    </source>
</evidence>
<evidence type="ECO:0000313" key="2">
    <source>
        <dbReference type="EMBL" id="KAF2150356.1"/>
    </source>
</evidence>
<dbReference type="Proteomes" id="UP000799439">
    <property type="component" value="Unassembled WGS sequence"/>
</dbReference>
<dbReference type="AlphaFoldDB" id="A0A9P4MK21"/>
<reference evidence="2" key="1">
    <citation type="journal article" date="2020" name="Stud. Mycol.">
        <title>101 Dothideomycetes genomes: a test case for predicting lifestyles and emergence of pathogens.</title>
        <authorList>
            <person name="Haridas S."/>
            <person name="Albert R."/>
            <person name="Binder M."/>
            <person name="Bloem J."/>
            <person name="Labutti K."/>
            <person name="Salamov A."/>
            <person name="Andreopoulos B."/>
            <person name="Baker S."/>
            <person name="Barry K."/>
            <person name="Bills G."/>
            <person name="Bluhm B."/>
            <person name="Cannon C."/>
            <person name="Castanera R."/>
            <person name="Culley D."/>
            <person name="Daum C."/>
            <person name="Ezra D."/>
            <person name="Gonzalez J."/>
            <person name="Henrissat B."/>
            <person name="Kuo A."/>
            <person name="Liang C."/>
            <person name="Lipzen A."/>
            <person name="Lutzoni F."/>
            <person name="Magnuson J."/>
            <person name="Mondo S."/>
            <person name="Nolan M."/>
            <person name="Ohm R."/>
            <person name="Pangilinan J."/>
            <person name="Park H.-J."/>
            <person name="Ramirez L."/>
            <person name="Alfaro M."/>
            <person name="Sun H."/>
            <person name="Tritt A."/>
            <person name="Yoshinaga Y."/>
            <person name="Zwiers L.-H."/>
            <person name="Turgeon B."/>
            <person name="Goodwin S."/>
            <person name="Spatafora J."/>
            <person name="Crous P."/>
            <person name="Grigoriev I."/>
        </authorList>
    </citation>
    <scope>NUCLEOTIDE SEQUENCE</scope>
    <source>
        <strain evidence="2">CBS 260.36</strain>
    </source>
</reference>
<sequence length="224" mass="22556">MSASIYTYPLVGIPGDALVSASVINADPTATTIVFKCPDELDMCNGNDLTITATLGPWAQATPPPGASTGIYEANINMGDDPPANIRTICDIASTTKLGACTMAATGITPRGSFYATHTYTPTQTFDAATEGFVASLVPVTITAGLEKLKGVTPSGSATSATTTGNSAQSTTTSPSNGQTSGPAVATQTSSASGSKQSSAASRDLTINMGSMALLGLVVAFFVR</sequence>
<gene>
    <name evidence="2" type="ORF">K461DRAFT_280378</name>
</gene>
<protein>
    <submittedName>
        <fullName evidence="2">Uncharacterized protein</fullName>
    </submittedName>
</protein>
<keyword evidence="3" id="KW-1185">Reference proteome</keyword>
<organism evidence="2 3">
    <name type="scientific">Myriangium duriaei CBS 260.36</name>
    <dbReference type="NCBI Taxonomy" id="1168546"/>
    <lineage>
        <taxon>Eukaryota</taxon>
        <taxon>Fungi</taxon>
        <taxon>Dikarya</taxon>
        <taxon>Ascomycota</taxon>
        <taxon>Pezizomycotina</taxon>
        <taxon>Dothideomycetes</taxon>
        <taxon>Dothideomycetidae</taxon>
        <taxon>Myriangiales</taxon>
        <taxon>Myriangiaceae</taxon>
        <taxon>Myriangium</taxon>
    </lineage>
</organism>
<name>A0A9P4MK21_9PEZI</name>
<dbReference type="OrthoDB" id="4991875at2759"/>